<keyword evidence="3 6" id="KW-0812">Transmembrane</keyword>
<keyword evidence="9" id="KW-1185">Reference proteome</keyword>
<reference evidence="8 9" key="2">
    <citation type="submission" date="2019-09" db="EMBL/GenBank/DDBJ databases">
        <authorList>
            <person name="Jin C."/>
        </authorList>
    </citation>
    <scope>NUCLEOTIDE SEQUENCE [LARGE SCALE GENOMIC DNA]</scope>
    <source>
        <strain evidence="8 9">AN110305</strain>
    </source>
</reference>
<evidence type="ECO:0000313" key="8">
    <source>
        <dbReference type="EMBL" id="KAA2262448.1"/>
    </source>
</evidence>
<evidence type="ECO:0000259" key="7">
    <source>
        <dbReference type="Pfam" id="PF04024"/>
    </source>
</evidence>
<evidence type="ECO:0000256" key="4">
    <source>
        <dbReference type="ARBA" id="ARBA00022989"/>
    </source>
</evidence>
<organism evidence="8 9">
    <name type="scientific">Solihabitans fulvus</name>
    <dbReference type="NCBI Taxonomy" id="1892852"/>
    <lineage>
        <taxon>Bacteria</taxon>
        <taxon>Bacillati</taxon>
        <taxon>Actinomycetota</taxon>
        <taxon>Actinomycetes</taxon>
        <taxon>Pseudonocardiales</taxon>
        <taxon>Pseudonocardiaceae</taxon>
        <taxon>Solihabitans</taxon>
    </lineage>
</organism>
<evidence type="ECO:0000313" key="9">
    <source>
        <dbReference type="Proteomes" id="UP000323454"/>
    </source>
</evidence>
<comment type="subcellular location">
    <subcellularLocation>
        <location evidence="1">Cell membrane</location>
        <topology evidence="1">Single-pass membrane protein</topology>
    </subcellularLocation>
</comment>
<accession>A0A5B2XF40</accession>
<comment type="caution">
    <text evidence="8">The sequence shown here is derived from an EMBL/GenBank/DDBJ whole genome shotgun (WGS) entry which is preliminary data.</text>
</comment>
<evidence type="ECO:0000256" key="2">
    <source>
        <dbReference type="ARBA" id="ARBA00022475"/>
    </source>
</evidence>
<evidence type="ECO:0000256" key="1">
    <source>
        <dbReference type="ARBA" id="ARBA00004162"/>
    </source>
</evidence>
<dbReference type="GO" id="GO:0005886">
    <property type="term" value="C:plasma membrane"/>
    <property type="evidence" value="ECO:0007669"/>
    <property type="project" value="UniProtKB-SubCell"/>
</dbReference>
<gene>
    <name evidence="8" type="ORF">F0L68_14405</name>
</gene>
<evidence type="ECO:0000256" key="3">
    <source>
        <dbReference type="ARBA" id="ARBA00022692"/>
    </source>
</evidence>
<reference evidence="8 9" key="1">
    <citation type="submission" date="2019-09" db="EMBL/GenBank/DDBJ databases">
        <title>Goodfellowia gen. nov., a new genus of the Pseudonocardineae related to Actinoalloteichus, containing Goodfellowia coeruleoviolacea gen. nov., comb. nov. gen. nov., comb. nov.</title>
        <authorList>
            <person name="Labeda D."/>
        </authorList>
    </citation>
    <scope>NUCLEOTIDE SEQUENCE [LARGE SCALE GENOMIC DNA]</scope>
    <source>
        <strain evidence="8 9">AN110305</strain>
    </source>
</reference>
<feature type="domain" description="Phage shock protein PspC N-terminal" evidence="7">
    <location>
        <begin position="14"/>
        <end position="72"/>
    </location>
</feature>
<dbReference type="InterPro" id="IPR007168">
    <property type="entry name" value="Phageshock_PspC_N"/>
</dbReference>
<keyword evidence="2" id="KW-1003">Cell membrane</keyword>
<dbReference type="PANTHER" id="PTHR33885:SF3">
    <property type="entry name" value="PHAGE SHOCK PROTEIN C"/>
    <property type="match status" value="1"/>
</dbReference>
<dbReference type="InterPro" id="IPR052027">
    <property type="entry name" value="PspC"/>
</dbReference>
<protein>
    <submittedName>
        <fullName evidence="8">PspC domain-containing protein</fullName>
    </submittedName>
</protein>
<keyword evidence="5 6" id="KW-0472">Membrane</keyword>
<proteinExistence type="predicted"/>
<sequence>MTNSVLNEANDKIKKFRRSREDRMLAGVCGGAAKMLGMDAALLRILLVAATLFGFGIGAVLYFAAWLIVPEED</sequence>
<dbReference type="PANTHER" id="PTHR33885">
    <property type="entry name" value="PHAGE SHOCK PROTEIN C"/>
    <property type="match status" value="1"/>
</dbReference>
<dbReference type="OrthoDB" id="7359894at2"/>
<evidence type="ECO:0000256" key="6">
    <source>
        <dbReference type="SAM" id="Phobius"/>
    </source>
</evidence>
<dbReference type="RefSeq" id="WP_149850030.1">
    <property type="nucleotide sequence ID" value="NZ_VUOB01000022.1"/>
</dbReference>
<evidence type="ECO:0000256" key="5">
    <source>
        <dbReference type="ARBA" id="ARBA00023136"/>
    </source>
</evidence>
<dbReference type="EMBL" id="VUOB01000022">
    <property type="protein sequence ID" value="KAA2262448.1"/>
    <property type="molecule type" value="Genomic_DNA"/>
</dbReference>
<dbReference type="Pfam" id="PF04024">
    <property type="entry name" value="PspC"/>
    <property type="match status" value="1"/>
</dbReference>
<keyword evidence="4 6" id="KW-1133">Transmembrane helix</keyword>
<dbReference type="Proteomes" id="UP000323454">
    <property type="component" value="Unassembled WGS sequence"/>
</dbReference>
<feature type="transmembrane region" description="Helical" evidence="6">
    <location>
        <begin position="45"/>
        <end position="69"/>
    </location>
</feature>
<dbReference type="AlphaFoldDB" id="A0A5B2XF40"/>
<name>A0A5B2XF40_9PSEU</name>